<evidence type="ECO:0000313" key="2">
    <source>
        <dbReference type="EMBL" id="NMJ43363.1"/>
    </source>
</evidence>
<dbReference type="AlphaFoldDB" id="A0A848EIZ5"/>
<keyword evidence="1" id="KW-0472">Membrane</keyword>
<feature type="transmembrane region" description="Helical" evidence="1">
    <location>
        <begin position="7"/>
        <end position="26"/>
    </location>
</feature>
<gene>
    <name evidence="2" type="ORF">GWK16_19095</name>
</gene>
<organism evidence="2 3">
    <name type="scientific">Neoroseomonas marina</name>
    <dbReference type="NCBI Taxonomy" id="1232220"/>
    <lineage>
        <taxon>Bacteria</taxon>
        <taxon>Pseudomonadati</taxon>
        <taxon>Pseudomonadota</taxon>
        <taxon>Alphaproteobacteria</taxon>
        <taxon>Acetobacterales</taxon>
        <taxon>Acetobacteraceae</taxon>
        <taxon>Neoroseomonas</taxon>
    </lineage>
</organism>
<accession>A0A848EIZ5</accession>
<sequence>MIAVVELLLAGGAAAGLLLYLLWALLRPEDL</sequence>
<name>A0A848EIZ5_9PROT</name>
<dbReference type="GO" id="GO:0008556">
    <property type="term" value="F:P-type potassium transmembrane transporter activity"/>
    <property type="evidence" value="ECO:0007669"/>
    <property type="project" value="InterPro"/>
</dbReference>
<keyword evidence="1" id="KW-1133">Transmembrane helix</keyword>
<dbReference type="Pfam" id="PF09604">
    <property type="entry name" value="Potass_KdpF"/>
    <property type="match status" value="1"/>
</dbReference>
<reference evidence="2 3" key="1">
    <citation type="submission" date="2020-03" db="EMBL/GenBank/DDBJ databases">
        <authorList>
            <person name="Sun Q."/>
        </authorList>
    </citation>
    <scope>NUCLEOTIDE SEQUENCE [LARGE SCALE GENOMIC DNA]</scope>
    <source>
        <strain evidence="2 3">JC162</strain>
    </source>
</reference>
<keyword evidence="3" id="KW-1185">Reference proteome</keyword>
<dbReference type="InterPro" id="IPR011726">
    <property type="entry name" value="KdpF"/>
</dbReference>
<protein>
    <submittedName>
        <fullName evidence="2">Potassium-transporting ATPase subunit F</fullName>
    </submittedName>
</protein>
<dbReference type="GO" id="GO:0005886">
    <property type="term" value="C:plasma membrane"/>
    <property type="evidence" value="ECO:0007669"/>
    <property type="project" value="InterPro"/>
</dbReference>
<comment type="caution">
    <text evidence="2">The sequence shown here is derived from an EMBL/GenBank/DDBJ whole genome shotgun (WGS) entry which is preliminary data.</text>
</comment>
<dbReference type="Proteomes" id="UP000548582">
    <property type="component" value="Unassembled WGS sequence"/>
</dbReference>
<dbReference type="EMBL" id="JABBKX010000007">
    <property type="protein sequence ID" value="NMJ43363.1"/>
    <property type="molecule type" value="Genomic_DNA"/>
</dbReference>
<keyword evidence="1" id="KW-0812">Transmembrane</keyword>
<evidence type="ECO:0000256" key="1">
    <source>
        <dbReference type="SAM" id="Phobius"/>
    </source>
</evidence>
<evidence type="ECO:0000313" key="3">
    <source>
        <dbReference type="Proteomes" id="UP000548582"/>
    </source>
</evidence>
<dbReference type="RefSeq" id="WP_170055561.1">
    <property type="nucleotide sequence ID" value="NZ_JABBKX010000007.1"/>
</dbReference>
<proteinExistence type="predicted"/>